<dbReference type="Proteomes" id="UP000094067">
    <property type="component" value="Unassembled WGS sequence"/>
</dbReference>
<keyword evidence="1" id="KW-0472">Membrane</keyword>
<dbReference type="PATRIC" id="fig|1432052.4.peg.2764"/>
<feature type="transmembrane region" description="Helical" evidence="1">
    <location>
        <begin position="238"/>
        <end position="261"/>
    </location>
</feature>
<feature type="transmembrane region" description="Helical" evidence="1">
    <location>
        <begin position="135"/>
        <end position="156"/>
    </location>
</feature>
<evidence type="ECO:0000313" key="3">
    <source>
        <dbReference type="EMBL" id="ODM06584.1"/>
    </source>
</evidence>
<evidence type="ECO:0000259" key="2">
    <source>
        <dbReference type="Pfam" id="PF07670"/>
    </source>
</evidence>
<organism evidence="3 4">
    <name type="scientific">Eisenbergiella tayi</name>
    <dbReference type="NCBI Taxonomy" id="1432052"/>
    <lineage>
        <taxon>Bacteria</taxon>
        <taxon>Bacillati</taxon>
        <taxon>Bacillota</taxon>
        <taxon>Clostridia</taxon>
        <taxon>Lachnospirales</taxon>
        <taxon>Lachnospiraceae</taxon>
        <taxon>Eisenbergiella</taxon>
    </lineage>
</organism>
<comment type="caution">
    <text evidence="3">The sequence shown here is derived from an EMBL/GenBank/DDBJ whole genome shotgun (WGS) entry which is preliminary data.</text>
</comment>
<feature type="domain" description="Nucleoside transporter/FeoB GTPase Gate" evidence="2">
    <location>
        <begin position="58"/>
        <end position="141"/>
    </location>
</feature>
<dbReference type="EMBL" id="MCGH01000002">
    <property type="protein sequence ID" value="ODM06584.1"/>
    <property type="molecule type" value="Genomic_DNA"/>
</dbReference>
<sequence length="348" mass="39272">MRRYTPSAYSPKKRKERIDYLKKVLFLCLFAFLTTAMLLENEKALALSLTGLNLWFQKMIPTLLPFMILSGILIRMNLSDSFAHLFSPLFRPIFQLSDSCIYVLVIGFLCGFPMGARVTAESYQRGKLSRREAELMLAFCNNIGPIYFTGFVFHLFPVEHPWAFLAGMYLLPLLYGLFLRYTSYRDIPRPARIGESGINKMYSSVKKHSLHAAEAPAAAEQKRLPGDPSLFAEMQNSIVSSLCAIASLGGYMILFNLLNLIPEILLPSKLTALQDIIGCILEITSGLSRLPASMAFWGYVLLPFGGLSCIAQTYSMIQETDLSLKNYVGHKIVQTMLAFVYYTFLYVF</sequence>
<evidence type="ECO:0000256" key="1">
    <source>
        <dbReference type="SAM" id="Phobius"/>
    </source>
</evidence>
<proteinExistence type="predicted"/>
<dbReference type="InterPro" id="IPR011642">
    <property type="entry name" value="Gate_dom"/>
</dbReference>
<feature type="transmembrane region" description="Helical" evidence="1">
    <location>
        <begin position="162"/>
        <end position="182"/>
    </location>
</feature>
<keyword evidence="1" id="KW-0812">Transmembrane</keyword>
<feature type="transmembrane region" description="Helical" evidence="1">
    <location>
        <begin position="296"/>
        <end position="316"/>
    </location>
</feature>
<gene>
    <name evidence="3" type="primary">ylbJ</name>
    <name evidence="3" type="ORF">BEI61_02474</name>
</gene>
<name>A0A1E3ACW1_9FIRM</name>
<keyword evidence="1" id="KW-1133">Transmembrane helix</keyword>
<feature type="transmembrane region" description="Helical" evidence="1">
    <location>
        <begin position="328"/>
        <end position="347"/>
    </location>
</feature>
<dbReference type="RefSeq" id="WP_069152476.1">
    <property type="nucleotide sequence ID" value="NZ_MCGH01000002.1"/>
</dbReference>
<feature type="transmembrane region" description="Helical" evidence="1">
    <location>
        <begin position="20"/>
        <end position="39"/>
    </location>
</feature>
<accession>A0A1E3ACW1</accession>
<reference evidence="3 4" key="1">
    <citation type="submission" date="2016-07" db="EMBL/GenBank/DDBJ databases">
        <title>Characterization of isolates of Eisenbergiella tayi derived from blood cultures, using whole genome sequencing.</title>
        <authorList>
            <person name="Burdz T."/>
            <person name="Wiebe D."/>
            <person name="Huynh C."/>
            <person name="Bernard K."/>
        </authorList>
    </citation>
    <scope>NUCLEOTIDE SEQUENCE [LARGE SCALE GENOMIC DNA]</scope>
    <source>
        <strain evidence="3 4">NML 110608</strain>
    </source>
</reference>
<dbReference type="AlphaFoldDB" id="A0A1E3ACW1"/>
<evidence type="ECO:0000313" key="4">
    <source>
        <dbReference type="Proteomes" id="UP000094067"/>
    </source>
</evidence>
<dbReference type="Pfam" id="PF07670">
    <property type="entry name" value="Gate"/>
    <property type="match status" value="1"/>
</dbReference>
<protein>
    <submittedName>
        <fullName evidence="3">Sporulation integral membrane protein YlbJ</fullName>
    </submittedName>
</protein>